<proteinExistence type="predicted"/>
<protein>
    <recommendedName>
        <fullName evidence="3">PD(D/E)XK endonuclease domain-containing protein</fullName>
    </recommendedName>
</protein>
<dbReference type="AlphaFoldDB" id="A0A1F5NQZ2"/>
<sequence length="156" mass="18643">MKFDHINKKTSQNISDTLKDIGELSTLFYLYYHFNFKGWSVYKNYNEKGYDILLVHHKKRLRRKVEVKTRQRIISSSSNENHTTHFTLTEVEKTEADYLVGLWFEHNLFFIVPTAELQNTKSNKKRLYKFIVTRNKSGELNSSAKKYLDNWKSIIL</sequence>
<dbReference type="Gene3D" id="3.40.1350.10">
    <property type="match status" value="1"/>
</dbReference>
<evidence type="ECO:0000313" key="2">
    <source>
        <dbReference type="Proteomes" id="UP000176233"/>
    </source>
</evidence>
<dbReference type="Proteomes" id="UP000176233">
    <property type="component" value="Unassembled WGS sequence"/>
</dbReference>
<dbReference type="InterPro" id="IPR011856">
    <property type="entry name" value="tRNA_endonuc-like_dom_sf"/>
</dbReference>
<evidence type="ECO:0008006" key="3">
    <source>
        <dbReference type="Google" id="ProtNLM"/>
    </source>
</evidence>
<name>A0A1F5NQZ2_9BACT</name>
<comment type="caution">
    <text evidence="1">The sequence shown here is derived from an EMBL/GenBank/DDBJ whole genome shotgun (WGS) entry which is preliminary data.</text>
</comment>
<dbReference type="EMBL" id="MFEJ01000028">
    <property type="protein sequence ID" value="OGE79780.1"/>
    <property type="molecule type" value="Genomic_DNA"/>
</dbReference>
<evidence type="ECO:0000313" key="1">
    <source>
        <dbReference type="EMBL" id="OGE79780.1"/>
    </source>
</evidence>
<reference evidence="1 2" key="1">
    <citation type="journal article" date="2016" name="Nat. Commun.">
        <title>Thousands of microbial genomes shed light on interconnected biogeochemical processes in an aquifer system.</title>
        <authorList>
            <person name="Anantharaman K."/>
            <person name="Brown C.T."/>
            <person name="Hug L.A."/>
            <person name="Sharon I."/>
            <person name="Castelle C.J."/>
            <person name="Probst A.J."/>
            <person name="Thomas B.C."/>
            <person name="Singh A."/>
            <person name="Wilkins M.J."/>
            <person name="Karaoz U."/>
            <person name="Brodie E.L."/>
            <person name="Williams K.H."/>
            <person name="Hubbard S.S."/>
            <person name="Banfield J.F."/>
        </authorList>
    </citation>
    <scope>NUCLEOTIDE SEQUENCE [LARGE SCALE GENOMIC DNA]</scope>
</reference>
<accession>A0A1F5NQZ2</accession>
<gene>
    <name evidence="1" type="ORF">A2660_00710</name>
</gene>
<dbReference type="GO" id="GO:0003676">
    <property type="term" value="F:nucleic acid binding"/>
    <property type="evidence" value="ECO:0007669"/>
    <property type="project" value="InterPro"/>
</dbReference>
<organism evidence="1 2">
    <name type="scientific">Candidatus Doudnabacteria bacterium RIFCSPHIGHO2_01_FULL_45_18</name>
    <dbReference type="NCBI Taxonomy" id="1817823"/>
    <lineage>
        <taxon>Bacteria</taxon>
        <taxon>Candidatus Doudnaibacteriota</taxon>
    </lineage>
</organism>